<dbReference type="Proteomes" id="UP000483035">
    <property type="component" value="Unassembled WGS sequence"/>
</dbReference>
<reference evidence="1 2" key="1">
    <citation type="submission" date="2019-12" db="EMBL/GenBank/DDBJ databases">
        <title>Rhizobium genotypes associated with high levels of biological nitrogen fixation by grain legumes in a temperate-maritime cropping system.</title>
        <authorList>
            <person name="Maluk M."/>
            <person name="Francesc Ferrando Molina F."/>
            <person name="Lopez Del Egido L."/>
            <person name="Lafos M."/>
            <person name="Langarica-Fuentes A."/>
            <person name="Gebre Yohannes G."/>
            <person name="Young M.W."/>
            <person name="Martin P."/>
            <person name="Gantlett R."/>
            <person name="Kenicer G."/>
            <person name="Hawes C."/>
            <person name="Begg G.S."/>
            <person name="Quilliam R.S."/>
            <person name="Squire G.R."/>
            <person name="Poole P.S."/>
            <person name="Young P.W."/>
            <person name="Iannetta P.M."/>
            <person name="James E.K."/>
        </authorList>
    </citation>
    <scope>NUCLEOTIDE SEQUENCE [LARGE SCALE GENOMIC DNA]</scope>
    <source>
        <strain evidence="1 2">JHI1118</strain>
    </source>
</reference>
<sequence>MHHTQIEQTDSTALRCLTETFPFAAIAINGKARPLVAQASLTFRDDLVSAEAVEFHLARQNVVTNAIDDDRTPATIVINGPALMCRHAGTWRAFQMPHRSRTAPTYVTAALMGDLQRRSHTDLQTQIADLVADHEPDDGWRFEEIDPELFRPWYDLLACDSEKEIWTSPLSRQRTFGIRDGGH</sequence>
<dbReference type="EMBL" id="WUEY01000016">
    <property type="protein sequence ID" value="NEI73162.1"/>
    <property type="molecule type" value="Genomic_DNA"/>
</dbReference>
<dbReference type="AlphaFoldDB" id="A0A6L9UFR5"/>
<name>A0A6L9UFR5_9HYPH</name>
<dbReference type="RefSeq" id="WP_163991229.1">
    <property type="nucleotide sequence ID" value="NZ_WUEY01000016.1"/>
</dbReference>
<dbReference type="InterPro" id="IPR012349">
    <property type="entry name" value="Split_barrel_FMN-bd"/>
</dbReference>
<protein>
    <submittedName>
        <fullName evidence="1">Uncharacterized protein</fullName>
    </submittedName>
</protein>
<comment type="caution">
    <text evidence="1">The sequence shown here is derived from an EMBL/GenBank/DDBJ whole genome shotgun (WGS) entry which is preliminary data.</text>
</comment>
<gene>
    <name evidence="1" type="ORF">GR212_26735</name>
</gene>
<dbReference type="Gene3D" id="2.30.110.10">
    <property type="entry name" value="Electron Transport, Fmn-binding Protein, Chain A"/>
    <property type="match status" value="1"/>
</dbReference>
<accession>A0A6L9UFR5</accession>
<dbReference type="Pfam" id="PF04299">
    <property type="entry name" value="FMN_bind_2"/>
    <property type="match status" value="1"/>
</dbReference>
<evidence type="ECO:0000313" key="1">
    <source>
        <dbReference type="EMBL" id="NEI73162.1"/>
    </source>
</evidence>
<proteinExistence type="predicted"/>
<organism evidence="1 2">
    <name type="scientific">Rhizobium lusitanum</name>
    <dbReference type="NCBI Taxonomy" id="293958"/>
    <lineage>
        <taxon>Bacteria</taxon>
        <taxon>Pseudomonadati</taxon>
        <taxon>Pseudomonadota</taxon>
        <taxon>Alphaproteobacteria</taxon>
        <taxon>Hyphomicrobiales</taxon>
        <taxon>Rhizobiaceae</taxon>
        <taxon>Rhizobium/Agrobacterium group</taxon>
        <taxon>Rhizobium</taxon>
    </lineage>
</organism>
<dbReference type="InterPro" id="IPR007396">
    <property type="entry name" value="TR_PAI2-type"/>
</dbReference>
<evidence type="ECO:0000313" key="2">
    <source>
        <dbReference type="Proteomes" id="UP000483035"/>
    </source>
</evidence>